<dbReference type="EMBL" id="JAEDXU010000002">
    <property type="protein sequence ID" value="MBP1045522.1"/>
    <property type="molecule type" value="Genomic_DNA"/>
</dbReference>
<dbReference type="InterPro" id="IPR053888">
    <property type="entry name" value="MRM3-like_sub_bind"/>
</dbReference>
<comment type="caution">
    <text evidence="5">The sequence shown here is derived from an EMBL/GenBank/DDBJ whole genome shotgun (WGS) entry which is preliminary data.</text>
</comment>
<evidence type="ECO:0000313" key="5">
    <source>
        <dbReference type="EMBL" id="MBP1045522.1"/>
    </source>
</evidence>
<evidence type="ECO:0000259" key="4">
    <source>
        <dbReference type="SMART" id="SM00967"/>
    </source>
</evidence>
<dbReference type="PANTHER" id="PTHR43191">
    <property type="entry name" value="RRNA METHYLTRANSFERASE 3"/>
    <property type="match status" value="1"/>
</dbReference>
<dbReference type="InterPro" id="IPR029064">
    <property type="entry name" value="Ribosomal_eL30-like_sf"/>
</dbReference>
<dbReference type="Pfam" id="PF22435">
    <property type="entry name" value="MRM3-like_sub_bind"/>
    <property type="match status" value="1"/>
</dbReference>
<dbReference type="CDD" id="cd18095">
    <property type="entry name" value="SpoU-like_rRNA-MTase"/>
    <property type="match status" value="1"/>
</dbReference>
<keyword evidence="3" id="KW-0808">Transferase</keyword>
<accession>A0ABS4CGX1</accession>
<gene>
    <name evidence="5" type="ORF">I6N96_04480</name>
</gene>
<dbReference type="GO" id="GO:0032259">
    <property type="term" value="P:methylation"/>
    <property type="evidence" value="ECO:0007669"/>
    <property type="project" value="UniProtKB-KW"/>
</dbReference>
<evidence type="ECO:0000256" key="1">
    <source>
        <dbReference type="ARBA" id="ARBA00007228"/>
    </source>
</evidence>
<name>A0ABS4CGX1_9ENTE</name>
<comment type="similarity">
    <text evidence="1">Belongs to the class IV-like SAM-binding methyltransferase superfamily. RNA methyltransferase TrmH family.</text>
</comment>
<dbReference type="Pfam" id="PF00588">
    <property type="entry name" value="SpoU_methylase"/>
    <property type="match status" value="1"/>
</dbReference>
<evidence type="ECO:0000256" key="2">
    <source>
        <dbReference type="ARBA" id="ARBA00022603"/>
    </source>
</evidence>
<keyword evidence="2 5" id="KW-0489">Methyltransferase</keyword>
<dbReference type="RefSeq" id="WP_209556318.1">
    <property type="nucleotide sequence ID" value="NZ_JAEDXU010000002.1"/>
</dbReference>
<dbReference type="Gene3D" id="3.40.1280.10">
    <property type="match status" value="1"/>
</dbReference>
<dbReference type="SMART" id="SM00967">
    <property type="entry name" value="SpoU_sub_bind"/>
    <property type="match status" value="1"/>
</dbReference>
<dbReference type="InterPro" id="IPR029028">
    <property type="entry name" value="Alpha/beta_knot_MTases"/>
</dbReference>
<dbReference type="PANTHER" id="PTHR43191:SF2">
    <property type="entry name" value="RRNA METHYLTRANSFERASE 3, MITOCHONDRIAL"/>
    <property type="match status" value="1"/>
</dbReference>
<dbReference type="InterPro" id="IPR051259">
    <property type="entry name" value="rRNA_Methyltransferase"/>
</dbReference>
<feature type="domain" description="RNA 2-O ribose methyltransferase substrate binding" evidence="4">
    <location>
        <begin position="31"/>
        <end position="103"/>
    </location>
</feature>
<evidence type="ECO:0000313" key="6">
    <source>
        <dbReference type="Proteomes" id="UP000673375"/>
    </source>
</evidence>
<dbReference type="SUPFAM" id="SSF75217">
    <property type="entry name" value="alpha/beta knot"/>
    <property type="match status" value="1"/>
</dbReference>
<dbReference type="InterPro" id="IPR029026">
    <property type="entry name" value="tRNA_m1G_MTases_N"/>
</dbReference>
<organism evidence="5 6">
    <name type="scientific">Enterococcus larvae</name>
    <dbReference type="NCBI Taxonomy" id="2794352"/>
    <lineage>
        <taxon>Bacteria</taxon>
        <taxon>Bacillati</taxon>
        <taxon>Bacillota</taxon>
        <taxon>Bacilli</taxon>
        <taxon>Lactobacillales</taxon>
        <taxon>Enterococcaceae</taxon>
        <taxon>Enterococcus</taxon>
    </lineage>
</organism>
<dbReference type="InterPro" id="IPR013123">
    <property type="entry name" value="SpoU_subst-bd"/>
</dbReference>
<evidence type="ECO:0000256" key="3">
    <source>
        <dbReference type="ARBA" id="ARBA00022679"/>
    </source>
</evidence>
<keyword evidence="6" id="KW-1185">Reference proteome</keyword>
<dbReference type="InterPro" id="IPR001537">
    <property type="entry name" value="SpoU_MeTrfase"/>
</dbReference>
<reference evidence="5 6" key="1">
    <citation type="submission" date="2020-12" db="EMBL/GenBank/DDBJ databases">
        <title>Vagococcus allomyrinae sp. nov. and Enterococcus lavae sp. nov., isolated from the larvae of Allomyrina dichotoma.</title>
        <authorList>
            <person name="Lee S.D."/>
        </authorList>
    </citation>
    <scope>NUCLEOTIDE SEQUENCE [LARGE SCALE GENOMIC DNA]</scope>
    <source>
        <strain evidence="5 6">BWM-S5</strain>
    </source>
</reference>
<dbReference type="SUPFAM" id="SSF55315">
    <property type="entry name" value="L30e-like"/>
    <property type="match status" value="1"/>
</dbReference>
<proteinExistence type="inferred from homology"/>
<sequence length="257" mass="28618">MKEITSSKNEWIKTIKKLHRKKHREEMQEYLIEGFHLVEEAVNHSAAIRWILVTKRGVNEWKEWLEEQDTEIIVLVSDEVMKSLSDLPTPQGILAVVGMPTISEELKDSFTGSWLALDQVQDPGNVGTMIRTADAAGFTGVIMGEGAADIYSTKVLRAMQGSHFHLPILTGDILEMIQAFKTQGSAIYGTELNDEAVEYTSIEPQQNFLLIMGNEGNGVRQDILDQTTKNLFIPIKGKAESLNVAVAAGILMYSLKK</sequence>
<dbReference type="Proteomes" id="UP000673375">
    <property type="component" value="Unassembled WGS sequence"/>
</dbReference>
<dbReference type="Gene3D" id="3.30.1330.30">
    <property type="match status" value="1"/>
</dbReference>
<protein>
    <submittedName>
        <fullName evidence="5">RNA methyltransferase</fullName>
    </submittedName>
</protein>
<dbReference type="GO" id="GO:0008168">
    <property type="term" value="F:methyltransferase activity"/>
    <property type="evidence" value="ECO:0007669"/>
    <property type="project" value="UniProtKB-KW"/>
</dbReference>